<dbReference type="GO" id="GO:0000298">
    <property type="term" value="F:endopolyphosphatase activity"/>
    <property type="evidence" value="ECO:0007669"/>
    <property type="project" value="UniProtKB-EC"/>
</dbReference>
<evidence type="ECO:0000256" key="8">
    <source>
        <dbReference type="ARBA" id="ARBA00022968"/>
    </source>
</evidence>
<accession>S3CIT5</accession>
<dbReference type="GO" id="GO:0004309">
    <property type="term" value="F:exopolyphosphatase activity"/>
    <property type="evidence" value="ECO:0007669"/>
    <property type="project" value="TreeGrafter"/>
</dbReference>
<dbReference type="OMA" id="WAERYSV"/>
<dbReference type="STRING" id="1262450.S3CIT5"/>
<evidence type="ECO:0000313" key="16">
    <source>
        <dbReference type="Proteomes" id="UP000016923"/>
    </source>
</evidence>
<dbReference type="Pfam" id="PF00149">
    <property type="entry name" value="Metallophos"/>
    <property type="match status" value="1"/>
</dbReference>
<comment type="function">
    <text evidence="12">Catalyzes the hydrolysis of inorganic polyphosphate (polyP) chains of many hundreds of phosphate residues into shorter lengths.</text>
</comment>
<dbReference type="InterPro" id="IPR041805">
    <property type="entry name" value="ASMase/PPN1_MPP"/>
</dbReference>
<comment type="catalytic activity">
    <reaction evidence="12">
        <text>[phosphate](n+1) + n H2O = (n+1) phosphate + n H(+)</text>
        <dbReference type="Rhea" id="RHEA:22452"/>
        <dbReference type="Rhea" id="RHEA-COMP:14280"/>
        <dbReference type="ChEBI" id="CHEBI:15377"/>
        <dbReference type="ChEBI" id="CHEBI:15378"/>
        <dbReference type="ChEBI" id="CHEBI:16838"/>
        <dbReference type="ChEBI" id="CHEBI:43474"/>
        <dbReference type="EC" id="3.6.1.10"/>
    </reaction>
</comment>
<dbReference type="eggNOG" id="KOG3770">
    <property type="taxonomic scope" value="Eukaryota"/>
</dbReference>
<keyword evidence="9" id="KW-1133">Transmembrane helix</keyword>
<dbReference type="HOGENOM" id="CLU_013424_1_1_1"/>
<evidence type="ECO:0000259" key="14">
    <source>
        <dbReference type="Pfam" id="PF00149"/>
    </source>
</evidence>
<dbReference type="EC" id="3.6.1.10" evidence="3 12"/>
<dbReference type="PANTHER" id="PTHR10340">
    <property type="entry name" value="SPHINGOMYELIN PHOSPHODIESTERASE"/>
    <property type="match status" value="1"/>
</dbReference>
<dbReference type="AlphaFoldDB" id="S3CIT5"/>
<keyword evidence="6" id="KW-0812">Transmembrane</keyword>
<dbReference type="SUPFAM" id="SSF56300">
    <property type="entry name" value="Metallo-dependent phosphatases"/>
    <property type="match status" value="1"/>
</dbReference>
<keyword evidence="8" id="KW-0735">Signal-anchor</keyword>
<evidence type="ECO:0000256" key="9">
    <source>
        <dbReference type="ARBA" id="ARBA00022989"/>
    </source>
</evidence>
<dbReference type="InterPro" id="IPR012358">
    <property type="entry name" value="EndopolyPtase_N1"/>
</dbReference>
<dbReference type="InterPro" id="IPR004843">
    <property type="entry name" value="Calcineurin-like_PHP"/>
</dbReference>
<evidence type="ECO:0000256" key="11">
    <source>
        <dbReference type="ARBA" id="ARBA00023180"/>
    </source>
</evidence>
<keyword evidence="5 12" id="KW-0926">Vacuole</keyword>
<dbReference type="OrthoDB" id="348678at2759"/>
<feature type="compositionally biased region" description="Basic residues" evidence="13">
    <location>
        <begin position="534"/>
        <end position="547"/>
    </location>
</feature>
<dbReference type="InterPro" id="IPR029052">
    <property type="entry name" value="Metallo-depent_PP-like"/>
</dbReference>
<dbReference type="EMBL" id="KE148153">
    <property type="protein sequence ID" value="EPE06303.1"/>
    <property type="molecule type" value="Genomic_DNA"/>
</dbReference>
<evidence type="ECO:0000256" key="6">
    <source>
        <dbReference type="ARBA" id="ARBA00022692"/>
    </source>
</evidence>
<keyword evidence="10 12" id="KW-0472">Membrane</keyword>
<dbReference type="CDD" id="cd00842">
    <property type="entry name" value="MPP_ASMase"/>
    <property type="match status" value="1"/>
</dbReference>
<keyword evidence="7 12" id="KW-0378">Hydrolase</keyword>
<sequence length="721" mass="80965">MQSHTSRRLRTSKSSSSSSTSRAMTLTRLVPLLLCSTAALAGPLRLPQFARPRLGSPNEHDQPQRVLGSIADADISSPAKTEAGQRKLHGKFLHITDFHPDEFYKAHSSTSAENACHSGNGPAGTYGAETSDCDTPYTLVNATFDWIRENIRDEIDFVIWTGDSARHDSDESIPRSPAQVQDSNEFIANKFIDLLEDPSGQGLIVPVIPTLGNNDILPHNVLLPGPNKWLKRYTDIWNRFIPQEQRHSFEFGGWFYVEVIPNRLAVFSLNSLYFFDRNAGVDDCVNPTEPGFKQLEWLRIQLQFMRERGVKAILMGHVPPARTGSKQLWDETCWQKYTLWLRQYRDVIVSGLYGHMNIDHFMLQDAKDLDYNFLGAEAFLEEEDDDDFDDDDFFAEDASETIVRASMEDEMGIQSTADYLQELRSGWAKLPKPTTAQVTGSGEVDAEKKKRKKKKGKKGRSPRLSKKWSERYQLSFVAPSIVPNYLPSLRVMEYNISGLENAPIWTDGPLSVPFISADDLLAKNVLGGGVEAQKKKKKGKKDKKKGKKDPNLVVPQGPSKTAVPGPAYSPQTLTLLGYTQYFANLTYINNDMTTDEEEIDPDSVDSVDSLKWREGKHGDKEPKKGKPHKFQFKVEYSTFTDKIYGLTDMTVNSLLEMAYRMGKKKAKTGSIDVEGNEAGVSADVPATDEVSTTKTNEVWLHFLRHAFVSSVSPEELEKLDS</sequence>
<evidence type="ECO:0000256" key="1">
    <source>
        <dbReference type="ARBA" id="ARBA00004576"/>
    </source>
</evidence>
<evidence type="ECO:0000256" key="3">
    <source>
        <dbReference type="ARBA" id="ARBA00012459"/>
    </source>
</evidence>
<proteinExistence type="inferred from homology"/>
<protein>
    <recommendedName>
        <fullName evidence="4 12">Endopolyphosphatase</fullName>
        <ecNumber evidence="3 12">3.6.1.10</ecNumber>
    </recommendedName>
</protein>
<gene>
    <name evidence="15" type="ORF">F503_02431</name>
</gene>
<reference evidence="15 16" key="1">
    <citation type="journal article" date="2013" name="BMC Genomics">
        <title>The genome and transcriptome of the pine saprophyte Ophiostoma piceae, and a comparison with the bark beetle-associated pine pathogen Grosmannia clavigera.</title>
        <authorList>
            <person name="Haridas S."/>
            <person name="Wang Y."/>
            <person name="Lim L."/>
            <person name="Massoumi Alamouti S."/>
            <person name="Jackman S."/>
            <person name="Docking R."/>
            <person name="Robertson G."/>
            <person name="Birol I."/>
            <person name="Bohlmann J."/>
            <person name="Breuil C."/>
        </authorList>
    </citation>
    <scope>NUCLEOTIDE SEQUENCE [LARGE SCALE GENOMIC DNA]</scope>
    <source>
        <strain evidence="15 16">UAMH 11346</strain>
    </source>
</reference>
<dbReference type="Proteomes" id="UP000016923">
    <property type="component" value="Unassembled WGS sequence"/>
</dbReference>
<feature type="compositionally biased region" description="Acidic residues" evidence="13">
    <location>
        <begin position="594"/>
        <end position="605"/>
    </location>
</feature>
<dbReference type="Gene3D" id="3.60.21.10">
    <property type="match status" value="1"/>
</dbReference>
<feature type="compositionally biased region" description="Basic residues" evidence="13">
    <location>
        <begin position="1"/>
        <end position="11"/>
    </location>
</feature>
<name>S3CIT5_OPHP1</name>
<keyword evidence="16" id="KW-1185">Reference proteome</keyword>
<keyword evidence="11" id="KW-0325">Glycoprotein</keyword>
<feature type="compositionally biased region" description="Basic and acidic residues" evidence="13">
    <location>
        <begin position="608"/>
        <end position="624"/>
    </location>
</feature>
<comment type="similarity">
    <text evidence="2">Belongs to the endopolyphosphatase PPN1 family.</text>
</comment>
<evidence type="ECO:0000256" key="13">
    <source>
        <dbReference type="SAM" id="MobiDB-lite"/>
    </source>
</evidence>
<feature type="compositionally biased region" description="Low complexity" evidence="13">
    <location>
        <begin position="12"/>
        <end position="22"/>
    </location>
</feature>
<dbReference type="GO" id="GO:0006798">
    <property type="term" value="P:polyphosphate catabolic process"/>
    <property type="evidence" value="ECO:0007669"/>
    <property type="project" value="TreeGrafter"/>
</dbReference>
<evidence type="ECO:0000256" key="7">
    <source>
        <dbReference type="ARBA" id="ARBA00022801"/>
    </source>
</evidence>
<dbReference type="GO" id="GO:0000324">
    <property type="term" value="C:fungal-type vacuole"/>
    <property type="evidence" value="ECO:0007669"/>
    <property type="project" value="TreeGrafter"/>
</dbReference>
<evidence type="ECO:0000313" key="15">
    <source>
        <dbReference type="EMBL" id="EPE06303.1"/>
    </source>
</evidence>
<evidence type="ECO:0000256" key="10">
    <source>
        <dbReference type="ARBA" id="ARBA00023136"/>
    </source>
</evidence>
<evidence type="ECO:0000256" key="12">
    <source>
        <dbReference type="PIRNR" id="PIRNR027093"/>
    </source>
</evidence>
<feature type="region of interest" description="Disordered" evidence="13">
    <location>
        <begin position="1"/>
        <end position="22"/>
    </location>
</feature>
<dbReference type="PANTHER" id="PTHR10340:SF55">
    <property type="entry name" value="ENDOPOLYPHOSPHATASE"/>
    <property type="match status" value="1"/>
</dbReference>
<feature type="compositionally biased region" description="Basic residues" evidence="13">
    <location>
        <begin position="449"/>
        <end position="466"/>
    </location>
</feature>
<organism evidence="15 16">
    <name type="scientific">Ophiostoma piceae (strain UAMH 11346)</name>
    <name type="common">Sap stain fungus</name>
    <dbReference type="NCBI Taxonomy" id="1262450"/>
    <lineage>
        <taxon>Eukaryota</taxon>
        <taxon>Fungi</taxon>
        <taxon>Dikarya</taxon>
        <taxon>Ascomycota</taxon>
        <taxon>Pezizomycotina</taxon>
        <taxon>Sordariomycetes</taxon>
        <taxon>Sordariomycetidae</taxon>
        <taxon>Ophiostomatales</taxon>
        <taxon>Ophiostomataceae</taxon>
        <taxon>Ophiostoma</taxon>
    </lineage>
</organism>
<dbReference type="PIRSF" id="PIRSF027093">
    <property type="entry name" value="EndopolyPtase_N1"/>
    <property type="match status" value="1"/>
</dbReference>
<evidence type="ECO:0000256" key="5">
    <source>
        <dbReference type="ARBA" id="ARBA00022554"/>
    </source>
</evidence>
<dbReference type="VEuPathDB" id="FungiDB:F503_02431"/>
<feature type="region of interest" description="Disordered" evidence="13">
    <location>
        <begin position="530"/>
        <end position="566"/>
    </location>
</feature>
<dbReference type="GO" id="GO:0008081">
    <property type="term" value="F:phosphoric diester hydrolase activity"/>
    <property type="evidence" value="ECO:0007669"/>
    <property type="project" value="TreeGrafter"/>
</dbReference>
<feature type="region of interest" description="Disordered" evidence="13">
    <location>
        <begin position="431"/>
        <end position="466"/>
    </location>
</feature>
<evidence type="ECO:0000256" key="4">
    <source>
        <dbReference type="ARBA" id="ARBA00014458"/>
    </source>
</evidence>
<feature type="domain" description="Calcineurin-like phosphoesterase" evidence="14">
    <location>
        <begin position="91"/>
        <end position="351"/>
    </location>
</feature>
<comment type="subcellular location">
    <subcellularLocation>
        <location evidence="1">Vacuole membrane</location>
        <topology evidence="1">Single-pass type II membrane protein</topology>
    </subcellularLocation>
</comment>
<evidence type="ECO:0000256" key="2">
    <source>
        <dbReference type="ARBA" id="ARBA00010399"/>
    </source>
</evidence>
<dbReference type="FunFam" id="3.60.21.10:FF:000082">
    <property type="entry name" value="Endopolyphosphatase"/>
    <property type="match status" value="1"/>
</dbReference>
<dbReference type="GO" id="GO:0005774">
    <property type="term" value="C:vacuolar membrane"/>
    <property type="evidence" value="ECO:0007669"/>
    <property type="project" value="UniProtKB-SubCell"/>
</dbReference>
<feature type="region of interest" description="Disordered" evidence="13">
    <location>
        <begin position="594"/>
        <end position="626"/>
    </location>
</feature>